<dbReference type="InterPro" id="IPR001387">
    <property type="entry name" value="Cro/C1-type_HTH"/>
</dbReference>
<dbReference type="SUPFAM" id="SSF47413">
    <property type="entry name" value="lambda repressor-like DNA-binding domains"/>
    <property type="match status" value="1"/>
</dbReference>
<sequence length="303" mass="34401">MPTSPSLFARKLREWRAANGEHGRMTQEELAERLDVSLDAISKYERSVSFIRGDLEPRLADRLGWRREDILACRQDWEDRRQTAPQARERYRLLDRQVLEDSFGGSQAKAIENALVMARAEFADIPEAMQPQPRLWTEVYLRFPDHWAAVVWQNQIVAKWALPFLCPEDEVRFRDGGLEEETLSADRLHRPLLPGSYFGYSPAVVVLPGHEAASTLQLSSFVRFLEDLASRDVVLHGIGAISVSLGGGRLCRDLGMTRLGSYRIYPSFDVWELPGRVVPMSIFGRRSARLATRYAQAFGGPEA</sequence>
<evidence type="ECO:0000313" key="2">
    <source>
        <dbReference type="EMBL" id="SFC03074.1"/>
    </source>
</evidence>
<evidence type="ECO:0000313" key="3">
    <source>
        <dbReference type="Proteomes" id="UP000198728"/>
    </source>
</evidence>
<dbReference type="Gene3D" id="1.10.260.40">
    <property type="entry name" value="lambda repressor-like DNA-binding domains"/>
    <property type="match status" value="1"/>
</dbReference>
<evidence type="ECO:0000259" key="1">
    <source>
        <dbReference type="PROSITE" id="PS50943"/>
    </source>
</evidence>
<dbReference type="CDD" id="cd00093">
    <property type="entry name" value="HTH_XRE"/>
    <property type="match status" value="1"/>
</dbReference>
<gene>
    <name evidence="2" type="ORF">SAMN04488094_102295</name>
</gene>
<organism evidence="2 3">
    <name type="scientific">Tropicimonas isoalkanivorans</name>
    <dbReference type="NCBI Taxonomy" id="441112"/>
    <lineage>
        <taxon>Bacteria</taxon>
        <taxon>Pseudomonadati</taxon>
        <taxon>Pseudomonadota</taxon>
        <taxon>Alphaproteobacteria</taxon>
        <taxon>Rhodobacterales</taxon>
        <taxon>Roseobacteraceae</taxon>
        <taxon>Tropicimonas</taxon>
    </lineage>
</organism>
<protein>
    <submittedName>
        <fullName evidence="2">Transcriptional regulator, contains XRE-family HTH domain</fullName>
    </submittedName>
</protein>
<feature type="domain" description="HTH cro/C1-type" evidence="1">
    <location>
        <begin position="12"/>
        <end position="70"/>
    </location>
</feature>
<dbReference type="GO" id="GO:0003677">
    <property type="term" value="F:DNA binding"/>
    <property type="evidence" value="ECO:0007669"/>
    <property type="project" value="InterPro"/>
</dbReference>
<dbReference type="SMART" id="SM00530">
    <property type="entry name" value="HTH_XRE"/>
    <property type="match status" value="1"/>
</dbReference>
<dbReference type="Proteomes" id="UP000198728">
    <property type="component" value="Unassembled WGS sequence"/>
</dbReference>
<name>A0A1I1FUS4_9RHOB</name>
<proteinExistence type="predicted"/>
<dbReference type="RefSeq" id="WP_093359658.1">
    <property type="nucleotide sequence ID" value="NZ_FOLG01000002.1"/>
</dbReference>
<keyword evidence="3" id="KW-1185">Reference proteome</keyword>
<dbReference type="PROSITE" id="PS50943">
    <property type="entry name" value="HTH_CROC1"/>
    <property type="match status" value="1"/>
</dbReference>
<dbReference type="STRING" id="441112.SAMN04488094_102295"/>
<reference evidence="2 3" key="1">
    <citation type="submission" date="2016-10" db="EMBL/GenBank/DDBJ databases">
        <authorList>
            <person name="de Groot N.N."/>
        </authorList>
    </citation>
    <scope>NUCLEOTIDE SEQUENCE [LARGE SCALE GENOMIC DNA]</scope>
    <source>
        <strain evidence="2 3">DSM 19548</strain>
    </source>
</reference>
<dbReference type="EMBL" id="FOLG01000002">
    <property type="protein sequence ID" value="SFC03074.1"/>
    <property type="molecule type" value="Genomic_DNA"/>
</dbReference>
<accession>A0A1I1FUS4</accession>
<dbReference type="AlphaFoldDB" id="A0A1I1FUS4"/>
<dbReference type="InterPro" id="IPR010982">
    <property type="entry name" value="Lambda_DNA-bd_dom_sf"/>
</dbReference>